<dbReference type="RefSeq" id="WP_271429588.1">
    <property type="nucleotide sequence ID" value="NZ_JAQIPB010000009.1"/>
</dbReference>
<keyword evidence="3 6" id="KW-0812">Transmembrane</keyword>
<evidence type="ECO:0000256" key="6">
    <source>
        <dbReference type="SAM" id="Phobius"/>
    </source>
</evidence>
<dbReference type="PANTHER" id="PTHR38459:SF1">
    <property type="entry name" value="PROPHAGE BACTOPRENOL-LINKED GLUCOSE TRANSLOCASE HOMOLOG"/>
    <property type="match status" value="1"/>
</dbReference>
<dbReference type="PANTHER" id="PTHR38459">
    <property type="entry name" value="PROPHAGE BACTOPRENOL-LINKED GLUCOSE TRANSLOCASE HOMOLOG"/>
    <property type="match status" value="1"/>
</dbReference>
<feature type="transmembrane region" description="Helical" evidence="6">
    <location>
        <begin position="21"/>
        <end position="40"/>
    </location>
</feature>
<evidence type="ECO:0000313" key="9">
    <source>
        <dbReference type="Proteomes" id="UP001212602"/>
    </source>
</evidence>
<dbReference type="Proteomes" id="UP001212602">
    <property type="component" value="Unassembled WGS sequence"/>
</dbReference>
<feature type="domain" description="GtrA/DPMS transmembrane" evidence="7">
    <location>
        <begin position="20"/>
        <end position="140"/>
    </location>
</feature>
<keyword evidence="5 6" id="KW-0472">Membrane</keyword>
<keyword evidence="4 6" id="KW-1133">Transmembrane helix</keyword>
<dbReference type="AlphaFoldDB" id="A0AAE3T1V9"/>
<dbReference type="Pfam" id="PF04138">
    <property type="entry name" value="GtrA_DPMS_TM"/>
    <property type="match status" value="1"/>
</dbReference>
<comment type="similarity">
    <text evidence="2">Belongs to the GtrA family.</text>
</comment>
<keyword evidence="9" id="KW-1185">Reference proteome</keyword>
<dbReference type="InterPro" id="IPR051401">
    <property type="entry name" value="GtrA_CellWall_Glycosyl"/>
</dbReference>
<comment type="subcellular location">
    <subcellularLocation>
        <location evidence="1">Membrane</location>
        <topology evidence="1">Multi-pass membrane protein</topology>
    </subcellularLocation>
</comment>
<dbReference type="GO" id="GO:0005886">
    <property type="term" value="C:plasma membrane"/>
    <property type="evidence" value="ECO:0007669"/>
    <property type="project" value="TreeGrafter"/>
</dbReference>
<dbReference type="EMBL" id="JAQIPB010000009">
    <property type="protein sequence ID" value="MDA7418371.1"/>
    <property type="molecule type" value="Genomic_DNA"/>
</dbReference>
<dbReference type="InterPro" id="IPR007267">
    <property type="entry name" value="GtrA_DPMS_TM"/>
</dbReference>
<feature type="transmembrane region" description="Helical" evidence="6">
    <location>
        <begin position="46"/>
        <end position="63"/>
    </location>
</feature>
<reference evidence="8" key="1">
    <citation type="submission" date="2023-01" db="EMBL/GenBank/DDBJ databases">
        <title>Xenophilus mangrovi sp. nov., isolated from soil of Mangrove nature reserve.</title>
        <authorList>
            <person name="Xu S."/>
            <person name="Liu Z."/>
            <person name="Xu Y."/>
        </authorList>
    </citation>
    <scope>NUCLEOTIDE SEQUENCE</scope>
    <source>
        <strain evidence="8">YW8</strain>
    </source>
</reference>
<gene>
    <name evidence="8" type="ORF">PGB34_18540</name>
</gene>
<feature type="transmembrane region" description="Helical" evidence="6">
    <location>
        <begin position="117"/>
        <end position="139"/>
    </location>
</feature>
<evidence type="ECO:0000256" key="1">
    <source>
        <dbReference type="ARBA" id="ARBA00004141"/>
    </source>
</evidence>
<comment type="caution">
    <text evidence="8">The sequence shown here is derived from an EMBL/GenBank/DDBJ whole genome shotgun (WGS) entry which is preliminary data.</text>
</comment>
<feature type="transmembrane region" description="Helical" evidence="6">
    <location>
        <begin position="84"/>
        <end position="105"/>
    </location>
</feature>
<evidence type="ECO:0000259" key="7">
    <source>
        <dbReference type="Pfam" id="PF04138"/>
    </source>
</evidence>
<protein>
    <submittedName>
        <fullName evidence="8">GtrA family protein</fullName>
    </submittedName>
</protein>
<evidence type="ECO:0000256" key="3">
    <source>
        <dbReference type="ARBA" id="ARBA00022692"/>
    </source>
</evidence>
<evidence type="ECO:0000256" key="2">
    <source>
        <dbReference type="ARBA" id="ARBA00009399"/>
    </source>
</evidence>
<organism evidence="8 9">
    <name type="scientific">Xenophilus arseniciresistens</name>
    <dbReference type="NCBI Taxonomy" id="1283306"/>
    <lineage>
        <taxon>Bacteria</taxon>
        <taxon>Pseudomonadati</taxon>
        <taxon>Pseudomonadota</taxon>
        <taxon>Betaproteobacteria</taxon>
        <taxon>Burkholderiales</taxon>
        <taxon>Comamonadaceae</taxon>
        <taxon>Xenophilus</taxon>
    </lineage>
</organism>
<sequence length="144" mass="15552">MPDEPARGPAALSTLQRLWRFGVAGVLGFVVDAGVLYLLAPWLGWYGARVLSFWAAATATWLFNRRYTFADGAARGGAALWREYGGYLLAMLGGAAVNYGCYALALQLLPPAGWVPLLGVAVGSLAGMGINFLSARWLIFRRQR</sequence>
<evidence type="ECO:0000256" key="4">
    <source>
        <dbReference type="ARBA" id="ARBA00022989"/>
    </source>
</evidence>
<proteinExistence type="inferred from homology"/>
<dbReference type="GO" id="GO:0000271">
    <property type="term" value="P:polysaccharide biosynthetic process"/>
    <property type="evidence" value="ECO:0007669"/>
    <property type="project" value="InterPro"/>
</dbReference>
<name>A0AAE3T1V9_9BURK</name>
<evidence type="ECO:0000313" key="8">
    <source>
        <dbReference type="EMBL" id="MDA7418371.1"/>
    </source>
</evidence>
<accession>A0AAE3T1V9</accession>
<evidence type="ECO:0000256" key="5">
    <source>
        <dbReference type="ARBA" id="ARBA00023136"/>
    </source>
</evidence>